<dbReference type="RefSeq" id="WP_184657129.1">
    <property type="nucleotide sequence ID" value="NZ_CP031518.1"/>
</dbReference>
<evidence type="ECO:0000256" key="3">
    <source>
        <dbReference type="ARBA" id="ARBA00022723"/>
    </source>
</evidence>
<gene>
    <name evidence="7" type="ORF">HNP76_000498</name>
</gene>
<dbReference type="SFLD" id="SFLDS00029">
    <property type="entry name" value="Radical_SAM"/>
    <property type="match status" value="1"/>
</dbReference>
<dbReference type="GO" id="GO:0003824">
    <property type="term" value="F:catalytic activity"/>
    <property type="evidence" value="ECO:0007669"/>
    <property type="project" value="InterPro"/>
</dbReference>
<dbReference type="Proteomes" id="UP000518887">
    <property type="component" value="Unassembled WGS sequence"/>
</dbReference>
<dbReference type="InterPro" id="IPR006638">
    <property type="entry name" value="Elp3/MiaA/NifB-like_rSAM"/>
</dbReference>
<organism evidence="7 8">
    <name type="scientific">Treponema ruminis</name>
    <dbReference type="NCBI Taxonomy" id="744515"/>
    <lineage>
        <taxon>Bacteria</taxon>
        <taxon>Pseudomonadati</taxon>
        <taxon>Spirochaetota</taxon>
        <taxon>Spirochaetia</taxon>
        <taxon>Spirochaetales</taxon>
        <taxon>Treponemataceae</taxon>
        <taxon>Treponema</taxon>
    </lineage>
</organism>
<dbReference type="EMBL" id="JACHFQ010000001">
    <property type="protein sequence ID" value="MBB5225158.1"/>
    <property type="molecule type" value="Genomic_DNA"/>
</dbReference>
<dbReference type="SFLD" id="SFLDG01082">
    <property type="entry name" value="B12-binding_domain_containing"/>
    <property type="match status" value="1"/>
</dbReference>
<comment type="caution">
    <text evidence="7">The sequence shown here is derived from an EMBL/GenBank/DDBJ whole genome shotgun (WGS) entry which is preliminary data.</text>
</comment>
<dbReference type="PANTHER" id="PTHR43409:SF7">
    <property type="entry name" value="BLL1977 PROTEIN"/>
    <property type="match status" value="1"/>
</dbReference>
<dbReference type="GO" id="GO:0005829">
    <property type="term" value="C:cytosol"/>
    <property type="evidence" value="ECO:0007669"/>
    <property type="project" value="TreeGrafter"/>
</dbReference>
<keyword evidence="8" id="KW-1185">Reference proteome</keyword>
<evidence type="ECO:0000256" key="2">
    <source>
        <dbReference type="ARBA" id="ARBA00022691"/>
    </source>
</evidence>
<keyword evidence="5" id="KW-0411">Iron-sulfur</keyword>
<sequence>MSQEKTAKTNVLIIQPPIVQLNTAYPSGAYLSAFFKSLGHETKWLDLSLALYYEIFSRSGLTKLFSLCEKNALKLADQAEKSGDEATAFNLRRYLAQKDLWIEWIDFITAILRPGSRDNISSGYENAHRFVFGAHVPRGNRMENYLANLGHDLTTDDARSLASFALADLADFITIAFDRNFSLVRYAESLTVSESSFAEVEKGADSPILKEFYESLLRKLEIAEGESLVLISIPFAGTFAAALATGRFFKKQFGDSVYVCFGGGFVNTELRETNEPSLVKYCDAICYDRGYASYKELAMRIEQLGIDSLSGASEPIFKLRQFVNDSGSVCVIPPLGEGSDTYEQSLAYEKEITSSLIPDFSDIDFSQYPRLIDDTNPMHRLWSDGSWIKAYMAHGCYWHKCAFCDVTLDYVKGYCPTNVSKLYQGLLAQCREKGVYGIHFVDEAMPPALMIAFARENIAHGSPITWWGNVRFEKSFTRDVADFLAYGGLIGVSAGLESATGNGLNAIHKGTDLESIVGACCAFKEAGILVHAYMIYGYWWEKEQDLINSMETLRQFYANGLLDSCFWHKFVLTRHSRVYKEWTEGKIPDLKPIDPQEKQNAPLFAKNGLHFEGEKKSQKYGAFLDYSLNQWMHGEDLEKPVQKWFDFQVARPTVPKDFIEKIIEKYEAKRDEIFKKPLPEDKAKIFWLGGEKVPLANGKIGWFYMGEFYTAKKNAPETEFRGKGLCVLP</sequence>
<dbReference type="InterPro" id="IPR007197">
    <property type="entry name" value="rSAM"/>
</dbReference>
<evidence type="ECO:0000256" key="1">
    <source>
        <dbReference type="ARBA" id="ARBA00001966"/>
    </source>
</evidence>
<reference evidence="7 8" key="1">
    <citation type="submission" date="2020-08" db="EMBL/GenBank/DDBJ databases">
        <title>Genomic Encyclopedia of Type Strains, Phase IV (KMG-IV): sequencing the most valuable type-strain genomes for metagenomic binning, comparative biology and taxonomic classification.</title>
        <authorList>
            <person name="Goeker M."/>
        </authorList>
    </citation>
    <scope>NUCLEOTIDE SEQUENCE [LARGE SCALE GENOMIC DNA]</scope>
    <source>
        <strain evidence="7 8">DSM 103462</strain>
    </source>
</reference>
<name>A0A7W8G772_9SPIR</name>
<evidence type="ECO:0000256" key="5">
    <source>
        <dbReference type="ARBA" id="ARBA00023014"/>
    </source>
</evidence>
<protein>
    <recommendedName>
        <fullName evidence="6">Elp3/MiaA/NifB-like radical SAM core domain-containing protein</fullName>
    </recommendedName>
</protein>
<dbReference type="PANTHER" id="PTHR43409">
    <property type="entry name" value="ANAEROBIC MAGNESIUM-PROTOPORPHYRIN IX MONOMETHYL ESTER CYCLASE-RELATED"/>
    <property type="match status" value="1"/>
</dbReference>
<dbReference type="AlphaFoldDB" id="A0A7W8G772"/>
<dbReference type="SUPFAM" id="SSF102114">
    <property type="entry name" value="Radical SAM enzymes"/>
    <property type="match status" value="1"/>
</dbReference>
<keyword evidence="3" id="KW-0479">Metal-binding</keyword>
<evidence type="ECO:0000313" key="8">
    <source>
        <dbReference type="Proteomes" id="UP000518887"/>
    </source>
</evidence>
<keyword evidence="2" id="KW-0949">S-adenosyl-L-methionine</keyword>
<comment type="cofactor">
    <cofactor evidence="1">
        <name>[4Fe-4S] cluster</name>
        <dbReference type="ChEBI" id="CHEBI:49883"/>
    </cofactor>
</comment>
<proteinExistence type="predicted"/>
<evidence type="ECO:0000259" key="6">
    <source>
        <dbReference type="SMART" id="SM00729"/>
    </source>
</evidence>
<accession>A0A7W8G772</accession>
<evidence type="ECO:0000313" key="7">
    <source>
        <dbReference type="EMBL" id="MBB5225158.1"/>
    </source>
</evidence>
<dbReference type="InterPro" id="IPR058240">
    <property type="entry name" value="rSAM_sf"/>
</dbReference>
<dbReference type="InterPro" id="IPR051198">
    <property type="entry name" value="BchE-like"/>
</dbReference>
<dbReference type="SMART" id="SM00729">
    <property type="entry name" value="Elp3"/>
    <property type="match status" value="1"/>
</dbReference>
<keyword evidence="4" id="KW-0408">Iron</keyword>
<dbReference type="GO" id="GO:0046872">
    <property type="term" value="F:metal ion binding"/>
    <property type="evidence" value="ECO:0007669"/>
    <property type="project" value="UniProtKB-KW"/>
</dbReference>
<dbReference type="GO" id="GO:0051536">
    <property type="term" value="F:iron-sulfur cluster binding"/>
    <property type="evidence" value="ECO:0007669"/>
    <property type="project" value="UniProtKB-KW"/>
</dbReference>
<evidence type="ECO:0000256" key="4">
    <source>
        <dbReference type="ARBA" id="ARBA00023004"/>
    </source>
</evidence>
<feature type="domain" description="Elp3/MiaA/NifB-like radical SAM core" evidence="6">
    <location>
        <begin position="388"/>
        <end position="601"/>
    </location>
</feature>